<proteinExistence type="predicted"/>
<dbReference type="InterPro" id="IPR012337">
    <property type="entry name" value="RNaseH-like_sf"/>
</dbReference>
<dbReference type="OrthoDB" id="597234at2759"/>
<organism evidence="1 2">
    <name type="scientific">Colocasia esculenta</name>
    <name type="common">Wild taro</name>
    <name type="synonym">Arum esculentum</name>
    <dbReference type="NCBI Taxonomy" id="4460"/>
    <lineage>
        <taxon>Eukaryota</taxon>
        <taxon>Viridiplantae</taxon>
        <taxon>Streptophyta</taxon>
        <taxon>Embryophyta</taxon>
        <taxon>Tracheophyta</taxon>
        <taxon>Spermatophyta</taxon>
        <taxon>Magnoliopsida</taxon>
        <taxon>Liliopsida</taxon>
        <taxon>Araceae</taxon>
        <taxon>Aroideae</taxon>
        <taxon>Colocasieae</taxon>
        <taxon>Colocasia</taxon>
    </lineage>
</organism>
<dbReference type="InterPro" id="IPR044730">
    <property type="entry name" value="RNase_H-like_dom_plant"/>
</dbReference>
<dbReference type="PANTHER" id="PTHR47723">
    <property type="entry name" value="OS05G0353850 PROTEIN"/>
    <property type="match status" value="1"/>
</dbReference>
<dbReference type="SUPFAM" id="SSF53098">
    <property type="entry name" value="Ribonuclease H-like"/>
    <property type="match status" value="1"/>
</dbReference>
<keyword evidence="2" id="KW-1185">Reference proteome</keyword>
<evidence type="ECO:0000313" key="2">
    <source>
        <dbReference type="Proteomes" id="UP000652761"/>
    </source>
</evidence>
<dbReference type="Proteomes" id="UP000652761">
    <property type="component" value="Unassembled WGS sequence"/>
</dbReference>
<dbReference type="InterPro" id="IPR036397">
    <property type="entry name" value="RNaseH_sf"/>
</dbReference>
<dbReference type="CDD" id="cd06222">
    <property type="entry name" value="RNase_H_like"/>
    <property type="match status" value="1"/>
</dbReference>
<protein>
    <recommendedName>
        <fullName evidence="3">RNase H type-1 domain-containing protein</fullName>
    </recommendedName>
</protein>
<dbReference type="EMBL" id="NMUH01002579">
    <property type="protein sequence ID" value="MQM00891.1"/>
    <property type="molecule type" value="Genomic_DNA"/>
</dbReference>
<name>A0A843W5A3_COLES</name>
<reference evidence="1" key="1">
    <citation type="submission" date="2017-07" db="EMBL/GenBank/DDBJ databases">
        <title>Taro Niue Genome Assembly and Annotation.</title>
        <authorList>
            <person name="Atibalentja N."/>
            <person name="Keating K."/>
            <person name="Fields C.J."/>
        </authorList>
    </citation>
    <scope>NUCLEOTIDE SEQUENCE</scope>
    <source>
        <strain evidence="1">Niue_2</strain>
        <tissue evidence="1">Leaf</tissue>
    </source>
</reference>
<dbReference type="AlphaFoldDB" id="A0A843W5A3"/>
<evidence type="ECO:0008006" key="3">
    <source>
        <dbReference type="Google" id="ProtNLM"/>
    </source>
</evidence>
<evidence type="ECO:0000313" key="1">
    <source>
        <dbReference type="EMBL" id="MQM00891.1"/>
    </source>
</evidence>
<dbReference type="PANTHER" id="PTHR47723:SF19">
    <property type="entry name" value="POLYNUCLEOTIDYL TRANSFERASE, RIBONUCLEASE H-LIKE SUPERFAMILY PROTEIN"/>
    <property type="match status" value="1"/>
</dbReference>
<dbReference type="Gene3D" id="3.30.420.10">
    <property type="entry name" value="Ribonuclease H-like superfamily/Ribonuclease H"/>
    <property type="match status" value="1"/>
</dbReference>
<comment type="caution">
    <text evidence="1">The sequence shown here is derived from an EMBL/GenBank/DDBJ whole genome shotgun (WGS) entry which is preliminary data.</text>
</comment>
<dbReference type="InterPro" id="IPR053151">
    <property type="entry name" value="RNase_H-like"/>
</dbReference>
<gene>
    <name evidence="1" type="ORF">Taro_033632</name>
</gene>
<dbReference type="GO" id="GO:0003676">
    <property type="term" value="F:nucleic acid binding"/>
    <property type="evidence" value="ECO:0007669"/>
    <property type="project" value="InterPro"/>
</dbReference>
<sequence>MFKVAPSSNELQVLNQFDFVPNCTTKQFKLIRWIPPIFDLCLNVDGACKGNPGECGGGDRQGNVHVAFAHFYGVGNSMIAELRALCDDLRLADFLDSKSLVNSFKQGRCSSWTTYRRWRDAWTMLNRDSIFLSHVYWETN</sequence>
<accession>A0A843W5A3</accession>